<evidence type="ECO:0000313" key="2">
    <source>
        <dbReference type="Proteomes" id="UP001497680"/>
    </source>
</evidence>
<name>A0ACC0D7F6_9PEZI</name>
<accession>A0ACC0D7F6</accession>
<proteinExistence type="predicted"/>
<gene>
    <name evidence="1" type="ORF">F4821DRAFT_233541</name>
</gene>
<comment type="caution">
    <text evidence="1">The sequence shown here is derived from an EMBL/GenBank/DDBJ whole genome shotgun (WGS) entry which is preliminary data.</text>
</comment>
<evidence type="ECO:0000313" key="1">
    <source>
        <dbReference type="EMBL" id="KAI6088681.1"/>
    </source>
</evidence>
<protein>
    <submittedName>
        <fullName evidence="1">Uncharacterized protein</fullName>
    </submittedName>
</protein>
<sequence>MISTRSIPEGVIDGRQAVARAPDSHVVSKPIPESQTQDPRKYQISQIKKRYSPIQNTLQDGTTNLQFHLKPSDPDFPFELDYLECELQVPASYPEKPPLLRVKNKDIPRGFAVNIEKGWVKLIQETQDSTLLALTNALDKNLEAFLSERKTETVTLLSFKDTRHIDSSASVLGETSSPPKAQAPPKPKAAPAPRKPYIPEESFTEEQICAARARRPQEIRQLEARMSRMPHYQKSADGVVYTLPLEPRRRAELPVELQRIQSVQLIIPLLYPLQPLKILLNDVESKDAEALEEIFAAKAAQQKQMSLTSHLNYLSQNIHMMAKQAFAARKQAEMPQPQISAGDAASNADQEASAPVIASEDGKSHIHVIPRPPEWGFDDDSGESEDSDDDDWDSEDESDDGGVAVNTGIGSTSSGMAQPLEKGTAMSFPSIELHGIELLQVAILNISVKCERCRTLNDITGLRPSEAQKESSCKKCATAFTAGFRSEFVHQNSVRAGFIDAAGCTVNDMLPSTFVPTCSKCSTPSQGLVSVRGETITNVCRECHAKFTFKIPDVKFLAITHNTALPPTTGPRRKQEKLGLHAGDPLPDRGACAHYKRSYRWFRFGCCGRVHACDRCHDGVEDHLQERANRMICGWCSREQNFAVDTCAFCGRSVVGRRGRGFWEGGKGTRDKARMSRKDKRKFRRVGGSEGKKRD</sequence>
<dbReference type="EMBL" id="MU394300">
    <property type="protein sequence ID" value="KAI6088681.1"/>
    <property type="molecule type" value="Genomic_DNA"/>
</dbReference>
<dbReference type="Proteomes" id="UP001497680">
    <property type="component" value="Unassembled WGS sequence"/>
</dbReference>
<reference evidence="1 2" key="1">
    <citation type="journal article" date="2022" name="New Phytol.">
        <title>Ecological generalism drives hyperdiversity of secondary metabolite gene clusters in xylarialean endophytes.</title>
        <authorList>
            <person name="Franco M.E.E."/>
            <person name="Wisecaver J.H."/>
            <person name="Arnold A.E."/>
            <person name="Ju Y.M."/>
            <person name="Slot J.C."/>
            <person name="Ahrendt S."/>
            <person name="Moore L.P."/>
            <person name="Eastman K.E."/>
            <person name="Scott K."/>
            <person name="Konkel Z."/>
            <person name="Mondo S.J."/>
            <person name="Kuo A."/>
            <person name="Hayes R.D."/>
            <person name="Haridas S."/>
            <person name="Andreopoulos B."/>
            <person name="Riley R."/>
            <person name="LaButti K."/>
            <person name="Pangilinan J."/>
            <person name="Lipzen A."/>
            <person name="Amirebrahimi M."/>
            <person name="Yan J."/>
            <person name="Adam C."/>
            <person name="Keymanesh K."/>
            <person name="Ng V."/>
            <person name="Louie K."/>
            <person name="Northen T."/>
            <person name="Drula E."/>
            <person name="Henrissat B."/>
            <person name="Hsieh H.M."/>
            <person name="Youens-Clark K."/>
            <person name="Lutzoni F."/>
            <person name="Miadlikowska J."/>
            <person name="Eastwood D.C."/>
            <person name="Hamelin R.C."/>
            <person name="Grigoriev I.V."/>
            <person name="U'Ren J.M."/>
        </authorList>
    </citation>
    <scope>NUCLEOTIDE SEQUENCE [LARGE SCALE GENOMIC DNA]</scope>
    <source>
        <strain evidence="1 2">ER1909</strain>
    </source>
</reference>
<organism evidence="1 2">
    <name type="scientific">Hypoxylon rubiginosum</name>
    <dbReference type="NCBI Taxonomy" id="110542"/>
    <lineage>
        <taxon>Eukaryota</taxon>
        <taxon>Fungi</taxon>
        <taxon>Dikarya</taxon>
        <taxon>Ascomycota</taxon>
        <taxon>Pezizomycotina</taxon>
        <taxon>Sordariomycetes</taxon>
        <taxon>Xylariomycetidae</taxon>
        <taxon>Xylariales</taxon>
        <taxon>Hypoxylaceae</taxon>
        <taxon>Hypoxylon</taxon>
    </lineage>
</organism>
<keyword evidence="2" id="KW-1185">Reference proteome</keyword>